<name>A0A3F3MIQ1_ACIBA</name>
<evidence type="ECO:0000313" key="1">
    <source>
        <dbReference type="EMBL" id="PZM09234.1"/>
    </source>
</evidence>
<reference evidence="1 2" key="1">
    <citation type="submission" date="2018-06" db="EMBL/GenBank/DDBJ databases">
        <title>Carbapenemase-producing Acinetobacter spp. from environmental sources in an hospital from French Polynesia.</title>
        <authorList>
            <person name="Bonnin R.A."/>
            <person name="Levy M."/>
            <person name="Cuzon G."/>
            <person name="Dortet L."/>
            <person name="Naas T."/>
        </authorList>
    </citation>
    <scope>NUCLEOTIDE SEQUENCE [LARGE SCALE GENOMIC DNA]</scope>
    <source>
        <strain evidence="1 2">R10</strain>
    </source>
</reference>
<accession>A0A3F3MIQ1</accession>
<dbReference type="AlphaFoldDB" id="A0A3F3MIQ1"/>
<organism evidence="1 2">
    <name type="scientific">Acinetobacter baumannii</name>
    <dbReference type="NCBI Taxonomy" id="470"/>
    <lineage>
        <taxon>Bacteria</taxon>
        <taxon>Pseudomonadati</taxon>
        <taxon>Pseudomonadota</taxon>
        <taxon>Gammaproteobacteria</taxon>
        <taxon>Moraxellales</taxon>
        <taxon>Moraxellaceae</taxon>
        <taxon>Acinetobacter</taxon>
        <taxon>Acinetobacter calcoaceticus/baumannii complex</taxon>
    </lineage>
</organism>
<proteinExistence type="predicted"/>
<dbReference type="EMBL" id="QKWF01000261">
    <property type="protein sequence ID" value="PZM09234.1"/>
    <property type="molecule type" value="Genomic_DNA"/>
</dbReference>
<protein>
    <submittedName>
        <fullName evidence="1">Uncharacterized protein</fullName>
    </submittedName>
</protein>
<gene>
    <name evidence="1" type="ORF">DOL94_17895</name>
</gene>
<comment type="caution">
    <text evidence="1">The sequence shown here is derived from an EMBL/GenBank/DDBJ whole genome shotgun (WGS) entry which is preliminary data.</text>
</comment>
<dbReference type="Proteomes" id="UP000248662">
    <property type="component" value="Unassembled WGS sequence"/>
</dbReference>
<feature type="non-terminal residue" evidence="1">
    <location>
        <position position="1"/>
    </location>
</feature>
<sequence>ELINFYIVLNDHALEIDLKNSDRICYTMMDRDTINKFISSTDKDQFYLDNIKSNRNFRSEITLKKHA</sequence>
<evidence type="ECO:0000313" key="2">
    <source>
        <dbReference type="Proteomes" id="UP000248662"/>
    </source>
</evidence>